<dbReference type="PATRIC" id="fig|1121362.3.peg.71"/>
<protein>
    <submittedName>
        <fullName evidence="1">Succinic semialdehyde dehydrogenase</fullName>
    </submittedName>
</protein>
<accession>M1NI62</accession>
<reference evidence="1 2" key="1">
    <citation type="journal article" date="2012" name="Stand. Genomic Sci.">
        <title>Genome sequence of the halotolerant bacterium Corynebacterium halotolerans type strain YIM 70093(T) (= DSM 44683(T)).</title>
        <authorList>
            <person name="Ruckert C."/>
            <person name="Albersmeier A."/>
            <person name="Al-Dilaimi A."/>
            <person name="Niehaus K."/>
            <person name="Szczepanowski R."/>
            <person name="Kalinowski J."/>
        </authorList>
    </citation>
    <scope>NUCLEOTIDE SEQUENCE [LARGE SCALE GENOMIC DNA]</scope>
    <source>
        <strain evidence="1">YIM 70093</strain>
    </source>
</reference>
<dbReference type="EMBL" id="CP003697">
    <property type="protein sequence ID" value="AGF71088.1"/>
    <property type="molecule type" value="Genomic_DNA"/>
</dbReference>
<gene>
    <name evidence="1" type="primary">gabD2</name>
    <name evidence="1" type="ORF">A605_00360</name>
</gene>
<dbReference type="AlphaFoldDB" id="M1NI62"/>
<keyword evidence="2" id="KW-1185">Reference proteome</keyword>
<evidence type="ECO:0000313" key="2">
    <source>
        <dbReference type="Proteomes" id="UP000011723"/>
    </source>
</evidence>
<dbReference type="HOGENOM" id="CLU_3078870_0_0_11"/>
<organism evidence="1 2">
    <name type="scientific">Corynebacterium halotolerans YIM 70093 = DSM 44683</name>
    <dbReference type="NCBI Taxonomy" id="1121362"/>
    <lineage>
        <taxon>Bacteria</taxon>
        <taxon>Bacillati</taxon>
        <taxon>Actinomycetota</taxon>
        <taxon>Actinomycetes</taxon>
        <taxon>Mycobacteriales</taxon>
        <taxon>Corynebacteriaceae</taxon>
        <taxon>Corynebacterium</taxon>
    </lineage>
</organism>
<evidence type="ECO:0000313" key="1">
    <source>
        <dbReference type="EMBL" id="AGF71088.1"/>
    </source>
</evidence>
<dbReference type="RefSeq" id="WP_015399512.1">
    <property type="nucleotide sequence ID" value="NC_020302.1"/>
</dbReference>
<proteinExistence type="predicted"/>
<name>M1NI62_9CORY</name>
<dbReference type="KEGG" id="chn:A605_00360"/>
<dbReference type="Proteomes" id="UP000011723">
    <property type="component" value="Chromosome"/>
</dbReference>
<sequence>MVHADEGLLKYTEARTVAVQRVLPISGPPEKPKEKYVSALSTALKLGKRVLR</sequence>